<feature type="transmembrane region" description="Helical" evidence="1">
    <location>
        <begin position="160"/>
        <end position="181"/>
    </location>
</feature>
<sequence>MRSHDPLIDKLSASAQPVKRIWPTSWRVAAWIAAVLPCGMLTSWGLHNKFTDWSQTGSLLALLSLLLAFVIGAIAIAAAFNLSIAGRQPMRLKWAALLAVIWLAVNLLNTSFSSDHAGIGKFGEGLHCYLFMLSASLPMIVISIVGLYRTRSLYPGQTLALAGCGIAFMSSTLLTLCHDIHLHSLDFAMHLAAGITIVIITMLSGRRWIRLSE</sequence>
<feature type="transmembrane region" description="Helical" evidence="1">
    <location>
        <begin position="28"/>
        <end position="47"/>
    </location>
</feature>
<organism evidence="2">
    <name type="scientific">Rouxiella sp. WC2420</name>
    <dbReference type="NCBI Taxonomy" id="3234145"/>
    <lineage>
        <taxon>Bacteria</taxon>
        <taxon>Pseudomonadati</taxon>
        <taxon>Pseudomonadota</taxon>
        <taxon>Gammaproteobacteria</taxon>
        <taxon>Enterobacterales</taxon>
        <taxon>Yersiniaceae</taxon>
        <taxon>Rouxiella</taxon>
    </lineage>
</organism>
<dbReference type="RefSeq" id="WP_369790170.1">
    <property type="nucleotide sequence ID" value="NZ_CP165628.1"/>
</dbReference>
<accession>A0AB39VUG0</accession>
<name>A0AB39VUG0_9GAMM</name>
<evidence type="ECO:0000313" key="2">
    <source>
        <dbReference type="EMBL" id="XDU73879.1"/>
    </source>
</evidence>
<proteinExistence type="predicted"/>
<dbReference type="EMBL" id="CP165628">
    <property type="protein sequence ID" value="XDU73879.1"/>
    <property type="molecule type" value="Genomic_DNA"/>
</dbReference>
<keyword evidence="1" id="KW-0472">Membrane</keyword>
<dbReference type="AlphaFoldDB" id="A0AB39VUG0"/>
<gene>
    <name evidence="2" type="ORF">AB3G37_07310</name>
</gene>
<reference evidence="2" key="1">
    <citation type="submission" date="2024-07" db="EMBL/GenBank/DDBJ databases">
        <authorList>
            <person name="Biller S.J."/>
        </authorList>
    </citation>
    <scope>NUCLEOTIDE SEQUENCE</scope>
    <source>
        <strain evidence="2">WC2420</strain>
    </source>
</reference>
<evidence type="ECO:0000256" key="1">
    <source>
        <dbReference type="SAM" id="Phobius"/>
    </source>
</evidence>
<protein>
    <submittedName>
        <fullName evidence="2">DUF1109 domain-containing protein</fullName>
    </submittedName>
</protein>
<feature type="transmembrane region" description="Helical" evidence="1">
    <location>
        <begin position="59"/>
        <end position="80"/>
    </location>
</feature>
<feature type="transmembrane region" description="Helical" evidence="1">
    <location>
        <begin position="129"/>
        <end position="148"/>
    </location>
</feature>
<feature type="transmembrane region" description="Helical" evidence="1">
    <location>
        <begin position="187"/>
        <end position="205"/>
    </location>
</feature>
<feature type="transmembrane region" description="Helical" evidence="1">
    <location>
        <begin position="92"/>
        <end position="109"/>
    </location>
</feature>
<keyword evidence="1" id="KW-0812">Transmembrane</keyword>
<keyword evidence="1" id="KW-1133">Transmembrane helix</keyword>